<dbReference type="HOGENOM" id="CLU_2511242_0_0_11"/>
<dbReference type="EMBL" id="AP009493">
    <property type="protein sequence ID" value="BAG23875.1"/>
    <property type="molecule type" value="Genomic_DNA"/>
</dbReference>
<gene>
    <name evidence="3" type="ordered locus">SGR_7048t</name>
    <name evidence="2" type="ordered locus">SGR_91t</name>
</gene>
<proteinExistence type="predicted"/>
<reference evidence="2" key="3">
    <citation type="journal article" date="2008" name="J. Biol. Chem.">
        <title>Phenolic lipids synthesized by type III polyketide synthase confer penicillin resistance on Streptomyces griseus.</title>
        <authorList>
            <person name="Funabashi M."/>
            <person name="Funa N."/>
            <person name="Horinouchi S."/>
        </authorList>
    </citation>
    <scope>NUCLEOTIDE SEQUENCE</scope>
    <source>
        <strain evidence="2">NBRC 13350</strain>
    </source>
</reference>
<evidence type="ECO:0000313" key="3">
    <source>
        <dbReference type="EMBL" id="BAG23875.1"/>
    </source>
</evidence>
<dbReference type="EMBL" id="AP009493">
    <property type="protein sequence ID" value="BAG16920.1"/>
    <property type="molecule type" value="Genomic_DNA"/>
</dbReference>
<accession>B1VN97</accession>
<evidence type="ECO:0000313" key="2">
    <source>
        <dbReference type="EMBL" id="BAG16920.1"/>
    </source>
</evidence>
<dbReference type="KEGG" id="sgr:SGR_91t"/>
<dbReference type="KEGG" id="sgr:SGR_7048t"/>
<evidence type="ECO:0000313" key="4">
    <source>
        <dbReference type="Proteomes" id="UP000001685"/>
    </source>
</evidence>
<reference evidence="2" key="2">
    <citation type="journal article" date="2008" name="J. Bacteriol.">
        <title>The genome sequence of the streptomycin-producing microorganism Streptomyces griseus IFO 13350.</title>
        <authorList>
            <person name="Ohnishi Y."/>
            <person name="Ishikawa J."/>
            <person name="Hara H."/>
            <person name="Suzuki H."/>
            <person name="Ikenoya M."/>
            <person name="Ikeda H."/>
            <person name="Yamashita A."/>
            <person name="Hattori M."/>
            <person name="Horinouchi S."/>
        </authorList>
    </citation>
    <scope>NUCLEOTIDE SEQUENCE</scope>
    <source>
        <strain evidence="2">NBRC 13350</strain>
    </source>
</reference>
<feature type="region of interest" description="Disordered" evidence="1">
    <location>
        <begin position="1"/>
        <end position="85"/>
    </location>
</feature>
<organism evidence="2 4">
    <name type="scientific">Streptomyces griseus subsp. griseus (strain JCM 4626 / CBS 651.72 / NBRC 13350 / KCC S-0626 / ISP 5235)</name>
    <dbReference type="NCBI Taxonomy" id="455632"/>
    <lineage>
        <taxon>Bacteria</taxon>
        <taxon>Bacillati</taxon>
        <taxon>Actinomycetota</taxon>
        <taxon>Actinomycetes</taxon>
        <taxon>Kitasatosporales</taxon>
        <taxon>Streptomycetaceae</taxon>
        <taxon>Streptomyces</taxon>
    </lineage>
</organism>
<feature type="compositionally biased region" description="Polar residues" evidence="1">
    <location>
        <begin position="57"/>
        <end position="79"/>
    </location>
</feature>
<dbReference type="Proteomes" id="UP000001685">
    <property type="component" value="Chromosome"/>
</dbReference>
<sequence>MRSEARPISILRWSRSTCASPLQTRPPGQQAGEPSASSTQAASRRQAAAAGWEQPSVADQRTASAVRESSTTRSANSRVPSLAVA</sequence>
<dbReference type="AlphaFoldDB" id="B1VN97"/>
<reference evidence="2" key="4">
    <citation type="journal article" date="2008" name="Microbiology">
        <title>Conditionally positive effect of the TetR-family transcriptional regulator AtrA on streptomycin production by Streptomyces griseus.</title>
        <authorList>
            <person name="Hirano S."/>
            <person name="Tanaka K."/>
            <person name="Ohnishi Y."/>
            <person name="Horinouchi S."/>
        </authorList>
    </citation>
    <scope>NUCLEOTIDE SEQUENCE</scope>
    <source>
        <strain evidence="2">NBRC 13350</strain>
    </source>
</reference>
<protein>
    <submittedName>
        <fullName evidence="2">Uncharacterized protein</fullName>
    </submittedName>
</protein>
<feature type="compositionally biased region" description="Polar residues" evidence="1">
    <location>
        <begin position="14"/>
        <end position="27"/>
    </location>
</feature>
<name>B1VN97_STRGG</name>
<feature type="compositionally biased region" description="Low complexity" evidence="1">
    <location>
        <begin position="35"/>
        <end position="50"/>
    </location>
</feature>
<reference evidence="4" key="1">
    <citation type="journal article" date="2008" name="J. Bacteriol.">
        <title>Genome sequence of the streptomycin-producing microorganism Streptomyces griseus IFO 13350.</title>
        <authorList>
            <person name="Ohnishi Y."/>
            <person name="Ishikawa J."/>
            <person name="Hara H."/>
            <person name="Suzuki H."/>
            <person name="Ikenoya M."/>
            <person name="Ikeda H."/>
            <person name="Yamashita A."/>
            <person name="Hattori M."/>
            <person name="Horinouchi S."/>
        </authorList>
    </citation>
    <scope>NUCLEOTIDE SEQUENCE [LARGE SCALE GENOMIC DNA]</scope>
    <source>
        <strain evidence="4">JCM 4626 / NBRC 13350</strain>
    </source>
</reference>
<evidence type="ECO:0000256" key="1">
    <source>
        <dbReference type="SAM" id="MobiDB-lite"/>
    </source>
</evidence>